<dbReference type="EMBL" id="NMUH01000533">
    <property type="protein sequence ID" value="MQL80900.1"/>
    <property type="molecule type" value="Genomic_DNA"/>
</dbReference>
<dbReference type="Proteomes" id="UP000652761">
    <property type="component" value="Unassembled WGS sequence"/>
</dbReference>
<accession>A0A843UG72</accession>
<gene>
    <name evidence="1" type="ORF">Taro_013356</name>
</gene>
<reference evidence="1" key="1">
    <citation type="submission" date="2017-07" db="EMBL/GenBank/DDBJ databases">
        <title>Taro Niue Genome Assembly and Annotation.</title>
        <authorList>
            <person name="Atibalentja N."/>
            <person name="Keating K."/>
            <person name="Fields C.J."/>
        </authorList>
    </citation>
    <scope>NUCLEOTIDE SEQUENCE</scope>
    <source>
        <strain evidence="1">Niue_2</strain>
        <tissue evidence="1">Leaf</tissue>
    </source>
</reference>
<protein>
    <submittedName>
        <fullName evidence="1">Uncharacterized protein</fullName>
    </submittedName>
</protein>
<evidence type="ECO:0000313" key="2">
    <source>
        <dbReference type="Proteomes" id="UP000652761"/>
    </source>
</evidence>
<keyword evidence="2" id="KW-1185">Reference proteome</keyword>
<evidence type="ECO:0000313" key="1">
    <source>
        <dbReference type="EMBL" id="MQL80900.1"/>
    </source>
</evidence>
<proteinExistence type="predicted"/>
<sequence length="159" mass="17935">MALLKVRVCLSCKESYSAQRKRDSLHLISLPRWRCWCFKPFRCLTSRRFHVSFGRRRDLLGLHASPGSQLHHVLGERRGERRGGDALGERGGGGQREDLELWPGFDSPRVFIDTAVFHKNPVIVYNVHPSQSAQNSIACDPLGPSATPIFNPLSPITLY</sequence>
<comment type="caution">
    <text evidence="1">The sequence shown here is derived from an EMBL/GenBank/DDBJ whole genome shotgun (WGS) entry which is preliminary data.</text>
</comment>
<dbReference type="AlphaFoldDB" id="A0A843UG72"/>
<organism evidence="1 2">
    <name type="scientific">Colocasia esculenta</name>
    <name type="common">Wild taro</name>
    <name type="synonym">Arum esculentum</name>
    <dbReference type="NCBI Taxonomy" id="4460"/>
    <lineage>
        <taxon>Eukaryota</taxon>
        <taxon>Viridiplantae</taxon>
        <taxon>Streptophyta</taxon>
        <taxon>Embryophyta</taxon>
        <taxon>Tracheophyta</taxon>
        <taxon>Spermatophyta</taxon>
        <taxon>Magnoliopsida</taxon>
        <taxon>Liliopsida</taxon>
        <taxon>Araceae</taxon>
        <taxon>Aroideae</taxon>
        <taxon>Colocasieae</taxon>
        <taxon>Colocasia</taxon>
    </lineage>
</organism>
<name>A0A843UG72_COLES</name>